<proteinExistence type="inferred from homology"/>
<evidence type="ECO:0000256" key="6">
    <source>
        <dbReference type="RuleBase" id="RU367044"/>
    </source>
</evidence>
<reference evidence="7" key="1">
    <citation type="journal article" date="2016" name="Nat. Genet.">
        <title>A high-quality carrot genome assembly provides new insights into carotenoid accumulation and asterid genome evolution.</title>
        <authorList>
            <person name="Iorizzo M."/>
            <person name="Ellison S."/>
            <person name="Senalik D."/>
            <person name="Zeng P."/>
            <person name="Satapoomin P."/>
            <person name="Huang J."/>
            <person name="Bowman M."/>
            <person name="Iovene M."/>
            <person name="Sanseverino W."/>
            <person name="Cavagnaro P."/>
            <person name="Yildiz M."/>
            <person name="Macko-Podgorni A."/>
            <person name="Moranska E."/>
            <person name="Grzebelus E."/>
            <person name="Grzebelus D."/>
            <person name="Ashrafi H."/>
            <person name="Zheng Z."/>
            <person name="Cheng S."/>
            <person name="Spooner D."/>
            <person name="Van Deynze A."/>
            <person name="Simon P."/>
        </authorList>
    </citation>
    <scope>NUCLEOTIDE SEQUENCE</scope>
    <source>
        <tissue evidence="7">Leaf</tissue>
    </source>
</reference>
<comment type="similarity">
    <text evidence="2 6">Belongs to the plant self-incompatibility (S1) protein family.</text>
</comment>
<dbReference type="Pfam" id="PF05938">
    <property type="entry name" value="Self-incomp_S1"/>
    <property type="match status" value="1"/>
</dbReference>
<evidence type="ECO:0000256" key="4">
    <source>
        <dbReference type="ARBA" id="ARBA00022525"/>
    </source>
</evidence>
<dbReference type="GO" id="GO:0060320">
    <property type="term" value="P:rejection of self pollen"/>
    <property type="evidence" value="ECO:0007669"/>
    <property type="project" value="UniProtKB-KW"/>
</dbReference>
<dbReference type="AlphaFoldDB" id="A0AAF0XTH0"/>
<evidence type="ECO:0000256" key="5">
    <source>
        <dbReference type="ARBA" id="ARBA00022729"/>
    </source>
</evidence>
<evidence type="ECO:0000256" key="2">
    <source>
        <dbReference type="ARBA" id="ARBA00005581"/>
    </source>
</evidence>
<dbReference type="Proteomes" id="UP000077755">
    <property type="component" value="Chromosome 9"/>
</dbReference>
<dbReference type="GO" id="GO:0005576">
    <property type="term" value="C:extracellular region"/>
    <property type="evidence" value="ECO:0007669"/>
    <property type="project" value="UniProtKB-SubCell"/>
</dbReference>
<keyword evidence="8" id="KW-1185">Reference proteome</keyword>
<evidence type="ECO:0000256" key="3">
    <source>
        <dbReference type="ARBA" id="ARBA00022471"/>
    </source>
</evidence>
<evidence type="ECO:0000313" key="7">
    <source>
        <dbReference type="EMBL" id="WOH13998.1"/>
    </source>
</evidence>
<evidence type="ECO:0000313" key="8">
    <source>
        <dbReference type="Proteomes" id="UP000077755"/>
    </source>
</evidence>
<accession>A0AAF0XTH0</accession>
<protein>
    <recommendedName>
        <fullName evidence="6">S-protein homolog</fullName>
    </recommendedName>
</protein>
<name>A0AAF0XTH0_DAUCS</name>
<keyword evidence="4 6" id="KW-0964">Secreted</keyword>
<sequence>MVRFTSATSIFCVFVYLLMTTCLSKFHINITNRLPNPPLILHCKSKDDDLGYHNLTINQLYTWSFRDNFWDTTLFWCNFWYNRKHAGFDVYNRHIRCDNTCYYEARIDGFYLSKTQEPGSWQKISPWNNSSMP</sequence>
<dbReference type="EMBL" id="CP093351">
    <property type="protein sequence ID" value="WOH13998.1"/>
    <property type="molecule type" value="Genomic_DNA"/>
</dbReference>
<dbReference type="PANTHER" id="PTHR31232">
    <property type="match status" value="1"/>
</dbReference>
<keyword evidence="5" id="KW-0732">Signal</keyword>
<dbReference type="InterPro" id="IPR010264">
    <property type="entry name" value="Self-incomp_S1"/>
</dbReference>
<dbReference type="PANTHER" id="PTHR31232:SF156">
    <property type="entry name" value="PLANT SELF-INCOMPATIBILITY PROTEIN S1 FAMILY-RELATED"/>
    <property type="match status" value="1"/>
</dbReference>
<comment type="subcellular location">
    <subcellularLocation>
        <location evidence="1 6">Secreted</location>
    </subcellularLocation>
</comment>
<organism evidence="7 8">
    <name type="scientific">Daucus carota subsp. sativus</name>
    <name type="common">Carrot</name>
    <dbReference type="NCBI Taxonomy" id="79200"/>
    <lineage>
        <taxon>Eukaryota</taxon>
        <taxon>Viridiplantae</taxon>
        <taxon>Streptophyta</taxon>
        <taxon>Embryophyta</taxon>
        <taxon>Tracheophyta</taxon>
        <taxon>Spermatophyta</taxon>
        <taxon>Magnoliopsida</taxon>
        <taxon>eudicotyledons</taxon>
        <taxon>Gunneridae</taxon>
        <taxon>Pentapetalae</taxon>
        <taxon>asterids</taxon>
        <taxon>campanulids</taxon>
        <taxon>Apiales</taxon>
        <taxon>Apiaceae</taxon>
        <taxon>Apioideae</taxon>
        <taxon>Scandiceae</taxon>
        <taxon>Daucinae</taxon>
        <taxon>Daucus</taxon>
        <taxon>Daucus sect. Daucus</taxon>
    </lineage>
</organism>
<gene>
    <name evidence="7" type="ORF">DCAR_0933513</name>
</gene>
<evidence type="ECO:0000256" key="1">
    <source>
        <dbReference type="ARBA" id="ARBA00004613"/>
    </source>
</evidence>
<reference evidence="7" key="2">
    <citation type="submission" date="2022-03" db="EMBL/GenBank/DDBJ databases">
        <title>Draft title - Genomic analysis of global carrot germplasm unveils the trajectory of domestication and the origin of high carotenoid orange carrot.</title>
        <authorList>
            <person name="Iorizzo M."/>
            <person name="Ellison S."/>
            <person name="Senalik D."/>
            <person name="Macko-Podgorni A."/>
            <person name="Grzebelus D."/>
            <person name="Bostan H."/>
            <person name="Rolling W."/>
            <person name="Curaba J."/>
            <person name="Simon P."/>
        </authorList>
    </citation>
    <scope>NUCLEOTIDE SEQUENCE</scope>
    <source>
        <tissue evidence="7">Leaf</tissue>
    </source>
</reference>
<keyword evidence="3 6" id="KW-0713">Self-incompatibility</keyword>